<feature type="binding site" evidence="1">
    <location>
        <position position="88"/>
    </location>
    <ligand>
        <name>Mn(2+)</name>
        <dbReference type="ChEBI" id="CHEBI:29035"/>
        <label>2</label>
    </ligand>
</feature>
<dbReference type="Gene3D" id="3.30.70.360">
    <property type="match status" value="1"/>
</dbReference>
<name>A0A3E2B323_9FIRM</name>
<organism evidence="2 3">
    <name type="scientific">Evtepia gabavorous</name>
    <dbReference type="NCBI Taxonomy" id="2211183"/>
    <lineage>
        <taxon>Bacteria</taxon>
        <taxon>Bacillati</taxon>
        <taxon>Bacillota</taxon>
        <taxon>Clostridia</taxon>
        <taxon>Eubacteriales</taxon>
        <taxon>Evtepia</taxon>
    </lineage>
</organism>
<dbReference type="GeneID" id="97995530"/>
<keyword evidence="1" id="KW-0479">Metal-binding</keyword>
<gene>
    <name evidence="2" type="ORF">DV520_07280</name>
</gene>
<proteinExistence type="predicted"/>
<dbReference type="GO" id="GO:0016787">
    <property type="term" value="F:hydrolase activity"/>
    <property type="evidence" value="ECO:0007669"/>
    <property type="project" value="UniProtKB-KW"/>
</dbReference>
<dbReference type="InterPro" id="IPR002933">
    <property type="entry name" value="Peptidase_M20"/>
</dbReference>
<dbReference type="EMBL" id="QQRQ01000010">
    <property type="protein sequence ID" value="RFT06419.1"/>
    <property type="molecule type" value="Genomic_DNA"/>
</dbReference>
<dbReference type="OrthoDB" id="9776731at2"/>
<dbReference type="PANTHER" id="PTHR11014">
    <property type="entry name" value="PEPTIDASE M20 FAMILY MEMBER"/>
    <property type="match status" value="1"/>
</dbReference>
<evidence type="ECO:0000313" key="3">
    <source>
        <dbReference type="Proteomes" id="UP000260649"/>
    </source>
</evidence>
<accession>A0A3E2B323</accession>
<feature type="binding site" evidence="1">
    <location>
        <position position="90"/>
    </location>
    <ligand>
        <name>Mn(2+)</name>
        <dbReference type="ChEBI" id="CHEBI:29035"/>
        <label>2</label>
    </ligand>
</feature>
<dbReference type="Pfam" id="PF01546">
    <property type="entry name" value="Peptidase_M20"/>
    <property type="match status" value="1"/>
</dbReference>
<keyword evidence="1" id="KW-0464">Manganese</keyword>
<comment type="caution">
    <text evidence="2">The sequence shown here is derived from an EMBL/GenBank/DDBJ whole genome shotgun (WGS) entry which is preliminary data.</text>
</comment>
<evidence type="ECO:0000256" key="1">
    <source>
        <dbReference type="PIRSR" id="PIRSR005962-1"/>
    </source>
</evidence>
<dbReference type="Proteomes" id="UP000260649">
    <property type="component" value="Unassembled WGS sequence"/>
</dbReference>
<dbReference type="InterPro" id="IPR017439">
    <property type="entry name" value="Amidohydrolase"/>
</dbReference>
<dbReference type="Gene3D" id="3.40.630.10">
    <property type="entry name" value="Zn peptidases"/>
    <property type="match status" value="1"/>
</dbReference>
<feature type="binding site" evidence="1">
    <location>
        <position position="149"/>
    </location>
    <ligand>
        <name>Mn(2+)</name>
        <dbReference type="ChEBI" id="CHEBI:29035"/>
        <label>2</label>
    </ligand>
</feature>
<keyword evidence="3" id="KW-1185">Reference proteome</keyword>
<dbReference type="InterPro" id="IPR036264">
    <property type="entry name" value="Bact_exopeptidase_dim_dom"/>
</dbReference>
<evidence type="ECO:0000313" key="2">
    <source>
        <dbReference type="EMBL" id="RFT06419.1"/>
    </source>
</evidence>
<dbReference type="PIRSF" id="PIRSF005962">
    <property type="entry name" value="Pept_M20D_amidohydro"/>
    <property type="match status" value="1"/>
</dbReference>
<comment type="cofactor">
    <cofactor evidence="1">
        <name>Mn(2+)</name>
        <dbReference type="ChEBI" id="CHEBI:29035"/>
    </cofactor>
    <text evidence="1">The Mn(2+) ion enhances activity.</text>
</comment>
<dbReference type="SUPFAM" id="SSF55031">
    <property type="entry name" value="Bacterial exopeptidase dimerisation domain"/>
    <property type="match status" value="1"/>
</dbReference>
<feature type="binding site" evidence="1">
    <location>
        <position position="337"/>
    </location>
    <ligand>
        <name>Mn(2+)</name>
        <dbReference type="ChEBI" id="CHEBI:29035"/>
        <label>2</label>
    </ligand>
</feature>
<dbReference type="SUPFAM" id="SSF53187">
    <property type="entry name" value="Zn-dependent exopeptidases"/>
    <property type="match status" value="1"/>
</dbReference>
<feature type="binding site" evidence="1">
    <location>
        <position position="123"/>
    </location>
    <ligand>
        <name>Mn(2+)</name>
        <dbReference type="ChEBI" id="CHEBI:29035"/>
        <label>2</label>
    </ligand>
</feature>
<sequence length="362" mass="39751">MQVIQYRRALHRIPELDRDLPETLSYLRGILSPLSCTLSSPIPGALCAFFDFGRPDAIAFRSDADALPITERTGLPFASVHPGRMHACGHDGHMAMVLDLAVWLDQQTALPHNVLLLFQPAEETTGGAKDLCQSGVLEAHKVQCVFGMHLWPELPAGVIASRKREMMSRSCEVSVTITGRSSHIAKAEEGLDALAAGVEFYRRAAALEAALPPHLFRLLKFGRMESGTVRNAVSGKTVLLGSLRAFQDEVFLDLQQGLREIGQQVQADTGCQVAVHTNDGYPAVWNPDALYDRVKNLGLPFLELEKPVMISEDFSWYQRHLPALFFFLGCGPSPALHADNFAFDESILAKGAAFWKQLAGAF</sequence>
<keyword evidence="2" id="KW-0378">Hydrolase</keyword>
<dbReference type="PANTHER" id="PTHR11014:SF63">
    <property type="entry name" value="METALLOPEPTIDASE, PUTATIVE (AFU_ORTHOLOGUE AFUA_6G09600)-RELATED"/>
    <property type="match status" value="1"/>
</dbReference>
<protein>
    <submittedName>
        <fullName evidence="2">Amidohydrolase</fullName>
    </submittedName>
</protein>
<reference evidence="2 3" key="1">
    <citation type="submission" date="2018-07" db="EMBL/GenBank/DDBJ databases">
        <title>GABA Modulating Bacteria of the Human Gut Microbiota.</title>
        <authorList>
            <person name="Strandwitz P."/>
            <person name="Kim K.H."/>
            <person name="Terekhova D."/>
            <person name="Liu J.K."/>
            <person name="Sharma A."/>
            <person name="Levering J."/>
            <person name="Mcdonald D."/>
            <person name="Dietrich D."/>
            <person name="Ramadhar T.R."/>
            <person name="Lekbua A."/>
            <person name="Mroue N."/>
            <person name="Liston C."/>
            <person name="Stewart E.J."/>
            <person name="Dubin M.J."/>
            <person name="Zengler K."/>
            <person name="Knight R."/>
            <person name="Gilbert J.A."/>
            <person name="Clardy J."/>
            <person name="Lewis K."/>
        </authorList>
    </citation>
    <scope>NUCLEOTIDE SEQUENCE [LARGE SCALE GENOMIC DNA]</scope>
    <source>
        <strain evidence="2 3">KLE1738</strain>
    </source>
</reference>
<dbReference type="AlphaFoldDB" id="A0A3E2B323"/>
<dbReference type="NCBIfam" id="TIGR01891">
    <property type="entry name" value="amidohydrolases"/>
    <property type="match status" value="1"/>
</dbReference>
<dbReference type="GO" id="GO:0046872">
    <property type="term" value="F:metal ion binding"/>
    <property type="evidence" value="ECO:0007669"/>
    <property type="project" value="UniProtKB-KW"/>
</dbReference>
<dbReference type="RefSeq" id="WP_117142299.1">
    <property type="nucleotide sequence ID" value="NZ_CAKXKJ010000001.1"/>
</dbReference>